<sequence>MSDTMIVYILFGAFLLLLLLGAPITVSLGVAALITYLSIGENPMAFVQMAFTSVGSFPLMALPAFILAGALMEAAGISKRLVDIAEAFAGPVTGGLAAATVFACMFFGAISGSGPATTAAVGMLMIPAMANRGYDRAYGSAVTASSGGLGVVIPPSIPMVIFGISGMGLQPPPEAVEMHGSFQTLSIPKLFIAGILPGVVIATCLLSINYIISRKKGYRGLTDRWSFPDIRKTLRRGVWSILAPIIILGGIYTGLFTPTESAIVAIAYTLVVGIFLHKELKWKPAMRTLETTTWITGRVLLILFTATVFGRLLVEQRVPAHIAEAMLAFTDNLYLIWGMIIFFLLFVGMFMETLAAIMILTPVLLPIMYMLGVDPVQVGIVVVCALAIGFQTPPLGENLFVASGIGGASIEEISLKALPFAAGSIFAVFIIAYFPEISLWLPRMMGY</sequence>
<keyword evidence="7" id="KW-0813">Transport</keyword>
<feature type="transmembrane region" description="Helical" evidence="7">
    <location>
        <begin position="146"/>
        <end position="170"/>
    </location>
</feature>
<dbReference type="RefSeq" id="WP_072819266.1">
    <property type="nucleotide sequence ID" value="NZ_FQUJ01000002.1"/>
</dbReference>
<feature type="transmembrane region" description="Helical" evidence="7">
    <location>
        <begin position="292"/>
        <end position="314"/>
    </location>
</feature>
<evidence type="ECO:0000256" key="7">
    <source>
        <dbReference type="RuleBase" id="RU369079"/>
    </source>
</evidence>
<feature type="transmembrane region" description="Helical" evidence="7">
    <location>
        <begin position="7"/>
        <end position="39"/>
    </location>
</feature>
<feature type="transmembrane region" description="Helical" evidence="7">
    <location>
        <begin position="116"/>
        <end position="134"/>
    </location>
</feature>
<dbReference type="Pfam" id="PF06808">
    <property type="entry name" value="DctM"/>
    <property type="match status" value="1"/>
</dbReference>
<comment type="subcellular location">
    <subcellularLocation>
        <location evidence="1 7">Cell inner membrane</location>
        <topology evidence="1 7">Multi-pass membrane protein</topology>
    </subcellularLocation>
</comment>
<dbReference type="GO" id="GO:0005886">
    <property type="term" value="C:plasma membrane"/>
    <property type="evidence" value="ECO:0007669"/>
    <property type="project" value="UniProtKB-SubCell"/>
</dbReference>
<dbReference type="OrthoDB" id="9796052at2"/>
<feature type="transmembrane region" description="Helical" evidence="7">
    <location>
        <begin position="334"/>
        <end position="360"/>
    </location>
</feature>
<comment type="subunit">
    <text evidence="7">The complex comprises the extracytoplasmic solute receptor protein and the two transmembrane proteins.</text>
</comment>
<feature type="domain" description="TRAP C4-dicarboxylate transport system permease DctM subunit" evidence="8">
    <location>
        <begin position="11"/>
        <end position="437"/>
    </location>
</feature>
<name>A0A1M4TGB3_9GAMM</name>
<accession>A0A1M4TGB3</accession>
<protein>
    <recommendedName>
        <fullName evidence="7">TRAP transporter large permease protein</fullName>
    </recommendedName>
</protein>
<dbReference type="PIRSF" id="PIRSF006066">
    <property type="entry name" value="HI0050"/>
    <property type="match status" value="1"/>
</dbReference>
<dbReference type="InterPro" id="IPR010656">
    <property type="entry name" value="DctM"/>
</dbReference>
<evidence type="ECO:0000256" key="2">
    <source>
        <dbReference type="ARBA" id="ARBA00022475"/>
    </source>
</evidence>
<dbReference type="GO" id="GO:0022857">
    <property type="term" value="F:transmembrane transporter activity"/>
    <property type="evidence" value="ECO:0007669"/>
    <property type="project" value="UniProtKB-UniRule"/>
</dbReference>
<dbReference type="PANTHER" id="PTHR33362">
    <property type="entry name" value="SIALIC ACID TRAP TRANSPORTER PERMEASE PROTEIN SIAT-RELATED"/>
    <property type="match status" value="1"/>
</dbReference>
<dbReference type="Proteomes" id="UP000184346">
    <property type="component" value="Unassembled WGS sequence"/>
</dbReference>
<keyword evidence="10" id="KW-1185">Reference proteome</keyword>
<evidence type="ECO:0000259" key="8">
    <source>
        <dbReference type="Pfam" id="PF06808"/>
    </source>
</evidence>
<gene>
    <name evidence="9" type="ORF">SAMN02745148_00440</name>
</gene>
<dbReference type="AlphaFoldDB" id="A0A1M4TGB3"/>
<keyword evidence="6 7" id="KW-0472">Membrane</keyword>
<feature type="transmembrane region" description="Helical" evidence="7">
    <location>
        <begin position="45"/>
        <end position="72"/>
    </location>
</feature>
<evidence type="ECO:0000256" key="4">
    <source>
        <dbReference type="ARBA" id="ARBA00022692"/>
    </source>
</evidence>
<comment type="function">
    <text evidence="7">Part of the tripartite ATP-independent periplasmic (TRAP) transport system.</text>
</comment>
<evidence type="ECO:0000313" key="10">
    <source>
        <dbReference type="Proteomes" id="UP000184346"/>
    </source>
</evidence>
<evidence type="ECO:0000256" key="1">
    <source>
        <dbReference type="ARBA" id="ARBA00004429"/>
    </source>
</evidence>
<feature type="transmembrane region" description="Helical" evidence="7">
    <location>
        <begin position="84"/>
        <end position="110"/>
    </location>
</feature>
<feature type="transmembrane region" description="Helical" evidence="7">
    <location>
        <begin position="261"/>
        <end position="280"/>
    </location>
</feature>
<comment type="similarity">
    <text evidence="7">Belongs to the TRAP transporter large permease family.</text>
</comment>
<evidence type="ECO:0000256" key="3">
    <source>
        <dbReference type="ARBA" id="ARBA00022519"/>
    </source>
</evidence>
<dbReference type="PANTHER" id="PTHR33362:SF3">
    <property type="entry name" value="SIALIC ACID TRAP TRANSPORTER PERMEASE PROTEIN SIAT"/>
    <property type="match status" value="1"/>
</dbReference>
<keyword evidence="3 7" id="KW-0997">Cell inner membrane</keyword>
<dbReference type="NCBIfam" id="TIGR00786">
    <property type="entry name" value="dctM"/>
    <property type="match status" value="1"/>
</dbReference>
<dbReference type="STRING" id="1121942.SAMN02745148_00440"/>
<dbReference type="EMBL" id="FQUJ01000002">
    <property type="protein sequence ID" value="SHE43481.1"/>
    <property type="molecule type" value="Genomic_DNA"/>
</dbReference>
<evidence type="ECO:0000256" key="5">
    <source>
        <dbReference type="ARBA" id="ARBA00022989"/>
    </source>
</evidence>
<evidence type="ECO:0000313" key="9">
    <source>
        <dbReference type="EMBL" id="SHE43481.1"/>
    </source>
</evidence>
<keyword evidence="5 7" id="KW-1133">Transmembrane helix</keyword>
<organism evidence="9 10">
    <name type="scientific">Modicisalibacter ilicicola DSM 19980</name>
    <dbReference type="NCBI Taxonomy" id="1121942"/>
    <lineage>
        <taxon>Bacteria</taxon>
        <taxon>Pseudomonadati</taxon>
        <taxon>Pseudomonadota</taxon>
        <taxon>Gammaproteobacteria</taxon>
        <taxon>Oceanospirillales</taxon>
        <taxon>Halomonadaceae</taxon>
        <taxon>Modicisalibacter</taxon>
    </lineage>
</organism>
<keyword evidence="2" id="KW-1003">Cell membrane</keyword>
<feature type="transmembrane region" description="Helical" evidence="7">
    <location>
        <begin position="190"/>
        <end position="212"/>
    </location>
</feature>
<proteinExistence type="inferred from homology"/>
<feature type="transmembrane region" description="Helical" evidence="7">
    <location>
        <begin position="233"/>
        <end position="255"/>
    </location>
</feature>
<feature type="transmembrane region" description="Helical" evidence="7">
    <location>
        <begin position="367"/>
        <end position="390"/>
    </location>
</feature>
<feature type="transmembrane region" description="Helical" evidence="7">
    <location>
        <begin position="420"/>
        <end position="441"/>
    </location>
</feature>
<dbReference type="InterPro" id="IPR004681">
    <property type="entry name" value="TRAP_DctM"/>
</dbReference>
<evidence type="ECO:0000256" key="6">
    <source>
        <dbReference type="ARBA" id="ARBA00023136"/>
    </source>
</evidence>
<reference evidence="9 10" key="1">
    <citation type="submission" date="2016-11" db="EMBL/GenBank/DDBJ databases">
        <authorList>
            <person name="Jaros S."/>
            <person name="Januszkiewicz K."/>
            <person name="Wedrychowicz H."/>
        </authorList>
    </citation>
    <scope>NUCLEOTIDE SEQUENCE [LARGE SCALE GENOMIC DNA]</scope>
    <source>
        <strain evidence="9 10">DSM 19980</strain>
    </source>
</reference>
<keyword evidence="4 7" id="KW-0812">Transmembrane</keyword>